<evidence type="ECO:0000256" key="4">
    <source>
        <dbReference type="ARBA" id="ARBA00022989"/>
    </source>
</evidence>
<dbReference type="PANTHER" id="PTHR11654">
    <property type="entry name" value="OLIGOPEPTIDE TRANSPORTER-RELATED"/>
    <property type="match status" value="1"/>
</dbReference>
<evidence type="ECO:0000313" key="8">
    <source>
        <dbReference type="Proteomes" id="UP000636709"/>
    </source>
</evidence>
<comment type="caution">
    <text evidence="7">The sequence shown here is derived from an EMBL/GenBank/DDBJ whole genome shotgun (WGS) entry which is preliminary data.</text>
</comment>
<keyword evidence="4 6" id="KW-1133">Transmembrane helix</keyword>
<dbReference type="SUPFAM" id="SSF103473">
    <property type="entry name" value="MFS general substrate transporter"/>
    <property type="match status" value="1"/>
</dbReference>
<dbReference type="Pfam" id="PF00854">
    <property type="entry name" value="PTR2"/>
    <property type="match status" value="1"/>
</dbReference>
<comment type="subcellular location">
    <subcellularLocation>
        <location evidence="1">Membrane</location>
        <topology evidence="1">Multi-pass membrane protein</topology>
    </subcellularLocation>
</comment>
<keyword evidence="5 6" id="KW-0472">Membrane</keyword>
<keyword evidence="8" id="KW-1185">Reference proteome</keyword>
<feature type="transmembrane region" description="Helical" evidence="6">
    <location>
        <begin position="119"/>
        <end position="139"/>
    </location>
</feature>
<comment type="similarity">
    <text evidence="2">Belongs to the major facilitator superfamily. Proton-dependent oligopeptide transporter (POT/PTR) (TC 2.A.17) family.</text>
</comment>
<protein>
    <submittedName>
        <fullName evidence="7">Uncharacterized protein</fullName>
    </submittedName>
</protein>
<dbReference type="InterPro" id="IPR036259">
    <property type="entry name" value="MFS_trans_sf"/>
</dbReference>
<dbReference type="EMBL" id="JACEFO010001851">
    <property type="protein sequence ID" value="KAF8699431.1"/>
    <property type="molecule type" value="Genomic_DNA"/>
</dbReference>
<feature type="transmembrane region" description="Helical" evidence="6">
    <location>
        <begin position="279"/>
        <end position="301"/>
    </location>
</feature>
<feature type="transmembrane region" description="Helical" evidence="6">
    <location>
        <begin position="197"/>
        <end position="217"/>
    </location>
</feature>
<evidence type="ECO:0000256" key="5">
    <source>
        <dbReference type="ARBA" id="ARBA00023136"/>
    </source>
</evidence>
<evidence type="ECO:0000256" key="2">
    <source>
        <dbReference type="ARBA" id="ARBA00005982"/>
    </source>
</evidence>
<sequence>MVLLRSCPNSANFSLVAYLHGLLMAASGVRFYQMRNPTGSPLTRILQVILAALRKRHSIIHDSVALQEIGEAVCLDGEDNLYTKRKEFLDKACIYAGDTSPWSFCSTTQLDETKVFLRMLPIFISSLLIFMPFTLLMTLTIQVGRTMDRRIGTFEISSASLIAIPIALHMFLQPVSSRFITPFLRRMTGDKHGISPLQRICAGSMCGAVAACVGALVESKRKALAEGHHLTRTETNDTMSVFWLVIQFLLLSAMELGSFNGLVEFIKREAPPGMKPAAPAVQSALVGFASWLACIFIKIVNRHTRYYQGGRGWLDGSNFNRTNLDRFFLLLAAFEFVALINFCFWARKYAKENKNLVPRLEDEGHNYCGQ</sequence>
<dbReference type="InterPro" id="IPR000109">
    <property type="entry name" value="POT_fam"/>
</dbReference>
<evidence type="ECO:0000256" key="1">
    <source>
        <dbReference type="ARBA" id="ARBA00004141"/>
    </source>
</evidence>
<gene>
    <name evidence="7" type="ORF">HU200_034702</name>
</gene>
<keyword evidence="3 6" id="KW-0812">Transmembrane</keyword>
<dbReference type="GO" id="GO:0016020">
    <property type="term" value="C:membrane"/>
    <property type="evidence" value="ECO:0007669"/>
    <property type="project" value="UniProtKB-SubCell"/>
</dbReference>
<dbReference type="AlphaFoldDB" id="A0A835ENL6"/>
<evidence type="ECO:0000256" key="6">
    <source>
        <dbReference type="SAM" id="Phobius"/>
    </source>
</evidence>
<feature type="transmembrane region" description="Helical" evidence="6">
    <location>
        <begin position="238"/>
        <end position="259"/>
    </location>
</feature>
<feature type="transmembrane region" description="Helical" evidence="6">
    <location>
        <begin position="327"/>
        <end position="347"/>
    </location>
</feature>
<feature type="transmembrane region" description="Helical" evidence="6">
    <location>
        <begin position="12"/>
        <end position="32"/>
    </location>
</feature>
<dbReference type="OrthoDB" id="711098at2759"/>
<organism evidence="7 8">
    <name type="scientific">Digitaria exilis</name>
    <dbReference type="NCBI Taxonomy" id="1010633"/>
    <lineage>
        <taxon>Eukaryota</taxon>
        <taxon>Viridiplantae</taxon>
        <taxon>Streptophyta</taxon>
        <taxon>Embryophyta</taxon>
        <taxon>Tracheophyta</taxon>
        <taxon>Spermatophyta</taxon>
        <taxon>Magnoliopsida</taxon>
        <taxon>Liliopsida</taxon>
        <taxon>Poales</taxon>
        <taxon>Poaceae</taxon>
        <taxon>PACMAD clade</taxon>
        <taxon>Panicoideae</taxon>
        <taxon>Panicodae</taxon>
        <taxon>Paniceae</taxon>
        <taxon>Anthephorinae</taxon>
        <taxon>Digitaria</taxon>
    </lineage>
</organism>
<dbReference type="GO" id="GO:0022857">
    <property type="term" value="F:transmembrane transporter activity"/>
    <property type="evidence" value="ECO:0007669"/>
    <property type="project" value="InterPro"/>
</dbReference>
<evidence type="ECO:0000256" key="3">
    <source>
        <dbReference type="ARBA" id="ARBA00022692"/>
    </source>
</evidence>
<accession>A0A835ENL6</accession>
<dbReference type="Gene3D" id="1.20.1250.20">
    <property type="entry name" value="MFS general substrate transporter like domains"/>
    <property type="match status" value="1"/>
</dbReference>
<feature type="transmembrane region" description="Helical" evidence="6">
    <location>
        <begin position="151"/>
        <end position="172"/>
    </location>
</feature>
<proteinExistence type="inferred from homology"/>
<evidence type="ECO:0000313" key="7">
    <source>
        <dbReference type="EMBL" id="KAF8699431.1"/>
    </source>
</evidence>
<dbReference type="Proteomes" id="UP000636709">
    <property type="component" value="Unassembled WGS sequence"/>
</dbReference>
<reference evidence="7" key="1">
    <citation type="submission" date="2020-07" db="EMBL/GenBank/DDBJ databases">
        <title>Genome sequence and genetic diversity analysis of an under-domesticated orphan crop, white fonio (Digitaria exilis).</title>
        <authorList>
            <person name="Bennetzen J.L."/>
            <person name="Chen S."/>
            <person name="Ma X."/>
            <person name="Wang X."/>
            <person name="Yssel A.E.J."/>
            <person name="Chaluvadi S.R."/>
            <person name="Johnson M."/>
            <person name="Gangashetty P."/>
            <person name="Hamidou F."/>
            <person name="Sanogo M.D."/>
            <person name="Zwaenepoel A."/>
            <person name="Wallace J."/>
            <person name="Van De Peer Y."/>
            <person name="Van Deynze A."/>
        </authorList>
    </citation>
    <scope>NUCLEOTIDE SEQUENCE</scope>
    <source>
        <tissue evidence="7">Leaves</tissue>
    </source>
</reference>
<name>A0A835ENL6_9POAL</name>